<dbReference type="PANTHER" id="PTHR45715">
    <property type="entry name" value="ATPASE H+-TRANSPORTING V1 SUBUNIT E1A-RELATED"/>
    <property type="match status" value="1"/>
</dbReference>
<comment type="similarity">
    <text evidence="1">Belongs to the V-ATPase E subunit family.</text>
</comment>
<dbReference type="Pfam" id="PF01991">
    <property type="entry name" value="vATP-synt_E"/>
    <property type="match status" value="1"/>
</dbReference>
<evidence type="ECO:0008006" key="6">
    <source>
        <dbReference type="Google" id="ProtNLM"/>
    </source>
</evidence>
<name>A0ABQ6NAS3_9STRA</name>
<dbReference type="Gene3D" id="3.30.2320.30">
    <property type="entry name" value="ATP synthase, E subunit, C-terminal"/>
    <property type="match status" value="1"/>
</dbReference>
<evidence type="ECO:0000256" key="3">
    <source>
        <dbReference type="ARBA" id="ARBA00023065"/>
    </source>
</evidence>
<protein>
    <recommendedName>
        <fullName evidence="6">V-type proton ATPase subunit E</fullName>
    </recommendedName>
</protein>
<dbReference type="SUPFAM" id="SSF160527">
    <property type="entry name" value="V-type ATPase subunit E-like"/>
    <property type="match status" value="1"/>
</dbReference>
<sequence>LPPPPPTQVVIYCRTADLPLVTKVLPSAVSDLKKIMKAAAGVDLSPSVTINPDRSKDLSPSTHGGVVATANTGRVVLDNTLAQRLDLIYEELLPALRETLFPMGQQ</sequence>
<gene>
    <name evidence="4" type="ORF">TeGR_g12878</name>
</gene>
<feature type="non-terminal residue" evidence="4">
    <location>
        <position position="1"/>
    </location>
</feature>
<accession>A0ABQ6NAS3</accession>
<dbReference type="InterPro" id="IPR038495">
    <property type="entry name" value="ATPase_E_C"/>
</dbReference>
<evidence type="ECO:0000313" key="4">
    <source>
        <dbReference type="EMBL" id="GMI53488.1"/>
    </source>
</evidence>
<proteinExistence type="inferred from homology"/>
<dbReference type="InterPro" id="IPR002842">
    <property type="entry name" value="ATPase_V1_Esu"/>
</dbReference>
<keyword evidence="2" id="KW-0813">Transport</keyword>
<organism evidence="4 5">
    <name type="scientific">Tetraparma gracilis</name>
    <dbReference type="NCBI Taxonomy" id="2962635"/>
    <lineage>
        <taxon>Eukaryota</taxon>
        <taxon>Sar</taxon>
        <taxon>Stramenopiles</taxon>
        <taxon>Ochrophyta</taxon>
        <taxon>Bolidophyceae</taxon>
        <taxon>Parmales</taxon>
        <taxon>Triparmaceae</taxon>
        <taxon>Tetraparma</taxon>
    </lineage>
</organism>
<evidence type="ECO:0000256" key="2">
    <source>
        <dbReference type="ARBA" id="ARBA00022448"/>
    </source>
</evidence>
<comment type="caution">
    <text evidence="4">The sequence shown here is derived from an EMBL/GenBank/DDBJ whole genome shotgun (WGS) entry which is preliminary data.</text>
</comment>
<dbReference type="EMBL" id="BRYB01006625">
    <property type="protein sequence ID" value="GMI53488.1"/>
    <property type="molecule type" value="Genomic_DNA"/>
</dbReference>
<keyword evidence="3" id="KW-0406">Ion transport</keyword>
<reference evidence="4 5" key="1">
    <citation type="journal article" date="2023" name="Commun. Biol.">
        <title>Genome analysis of Parmales, the sister group of diatoms, reveals the evolutionary specialization of diatoms from phago-mixotrophs to photoautotrophs.</title>
        <authorList>
            <person name="Ban H."/>
            <person name="Sato S."/>
            <person name="Yoshikawa S."/>
            <person name="Yamada K."/>
            <person name="Nakamura Y."/>
            <person name="Ichinomiya M."/>
            <person name="Sato N."/>
            <person name="Blanc-Mathieu R."/>
            <person name="Endo H."/>
            <person name="Kuwata A."/>
            <person name="Ogata H."/>
        </authorList>
    </citation>
    <scope>NUCLEOTIDE SEQUENCE [LARGE SCALE GENOMIC DNA]</scope>
</reference>
<keyword evidence="5" id="KW-1185">Reference proteome</keyword>
<evidence type="ECO:0000313" key="5">
    <source>
        <dbReference type="Proteomes" id="UP001165060"/>
    </source>
</evidence>
<dbReference type="Proteomes" id="UP001165060">
    <property type="component" value="Unassembled WGS sequence"/>
</dbReference>
<evidence type="ECO:0000256" key="1">
    <source>
        <dbReference type="ARBA" id="ARBA00005901"/>
    </source>
</evidence>